<dbReference type="InterPro" id="IPR011049">
    <property type="entry name" value="Serralysin-like_metalloprot_C"/>
</dbReference>
<keyword evidence="5" id="KW-0677">Repeat</keyword>
<gene>
    <name evidence="9" type="ORF">SAMN05877831_104204</name>
</gene>
<dbReference type="GO" id="GO:0005615">
    <property type="term" value="C:extracellular space"/>
    <property type="evidence" value="ECO:0007669"/>
    <property type="project" value="InterPro"/>
</dbReference>
<feature type="compositionally biased region" description="Gly residues" evidence="8">
    <location>
        <begin position="1113"/>
        <end position="1125"/>
    </location>
</feature>
<dbReference type="GO" id="GO:0016020">
    <property type="term" value="C:membrane"/>
    <property type="evidence" value="ECO:0007669"/>
    <property type="project" value="UniProtKB-SubCell"/>
</dbReference>
<dbReference type="InterPro" id="IPR050557">
    <property type="entry name" value="RTX_toxin/Mannuronan_C5-epim"/>
</dbReference>
<dbReference type="PRINTS" id="PR01488">
    <property type="entry name" value="RTXTOXINA"/>
</dbReference>
<feature type="compositionally biased region" description="Basic and acidic residues" evidence="8">
    <location>
        <begin position="310"/>
        <end position="321"/>
    </location>
</feature>
<evidence type="ECO:0000256" key="3">
    <source>
        <dbReference type="ARBA" id="ARBA00022525"/>
    </source>
</evidence>
<dbReference type="PANTHER" id="PTHR38340:SF1">
    <property type="entry name" value="S-LAYER PROTEIN"/>
    <property type="match status" value="1"/>
</dbReference>
<name>A0A285SD86_9RHOB</name>
<dbReference type="Proteomes" id="UP000219111">
    <property type="component" value="Unassembled WGS sequence"/>
</dbReference>
<dbReference type="Gene3D" id="2.60.40.10">
    <property type="entry name" value="Immunoglobulins"/>
    <property type="match status" value="1"/>
</dbReference>
<feature type="compositionally biased region" description="Gly residues" evidence="8">
    <location>
        <begin position="1169"/>
        <end position="1179"/>
    </location>
</feature>
<feature type="region of interest" description="Disordered" evidence="8">
    <location>
        <begin position="1059"/>
        <end position="1146"/>
    </location>
</feature>
<evidence type="ECO:0000256" key="7">
    <source>
        <dbReference type="ARBA" id="ARBA00023136"/>
    </source>
</evidence>
<keyword evidence="7" id="KW-0472">Membrane</keyword>
<evidence type="ECO:0000256" key="4">
    <source>
        <dbReference type="ARBA" id="ARBA00022656"/>
    </source>
</evidence>
<proteinExistence type="predicted"/>
<dbReference type="InterPro" id="IPR013783">
    <property type="entry name" value="Ig-like_fold"/>
</dbReference>
<accession>A0A285SD86</accession>
<keyword evidence="3" id="KW-0964">Secreted</keyword>
<evidence type="ECO:0000256" key="5">
    <source>
        <dbReference type="ARBA" id="ARBA00022737"/>
    </source>
</evidence>
<dbReference type="GO" id="GO:0090729">
    <property type="term" value="F:toxin activity"/>
    <property type="evidence" value="ECO:0007669"/>
    <property type="project" value="UniProtKB-KW"/>
</dbReference>
<reference evidence="10" key="1">
    <citation type="submission" date="2017-08" db="EMBL/GenBank/DDBJ databases">
        <authorList>
            <person name="Varghese N."/>
            <person name="Submissions S."/>
        </authorList>
    </citation>
    <scope>NUCLEOTIDE SEQUENCE [LARGE SCALE GENOMIC DNA]</scope>
    <source>
        <strain evidence="10">JA276</strain>
    </source>
</reference>
<evidence type="ECO:0000256" key="8">
    <source>
        <dbReference type="SAM" id="MobiDB-lite"/>
    </source>
</evidence>
<dbReference type="Gene3D" id="2.60.40.2700">
    <property type="match status" value="1"/>
</dbReference>
<dbReference type="PANTHER" id="PTHR38340">
    <property type="entry name" value="S-LAYER PROTEIN"/>
    <property type="match status" value="1"/>
</dbReference>
<keyword evidence="4" id="KW-0800">Toxin</keyword>
<evidence type="ECO:0000256" key="2">
    <source>
        <dbReference type="ARBA" id="ARBA00004613"/>
    </source>
</evidence>
<dbReference type="OrthoDB" id="9795675at2"/>
<dbReference type="Gene3D" id="2.150.10.10">
    <property type="entry name" value="Serralysin-like metalloprotease, C-terminal"/>
    <property type="match status" value="7"/>
</dbReference>
<feature type="compositionally biased region" description="Low complexity" evidence="8">
    <location>
        <begin position="1180"/>
        <end position="1190"/>
    </location>
</feature>
<evidence type="ECO:0000313" key="9">
    <source>
        <dbReference type="EMBL" id="SOC05743.1"/>
    </source>
</evidence>
<dbReference type="GO" id="GO:0005509">
    <property type="term" value="F:calcium ion binding"/>
    <property type="evidence" value="ECO:0007669"/>
    <property type="project" value="InterPro"/>
</dbReference>
<protein>
    <submittedName>
        <fullName evidence="9">Hemolysin type calcium-binding protein</fullName>
    </submittedName>
</protein>
<dbReference type="PRINTS" id="PR00313">
    <property type="entry name" value="CABNDNGRPT"/>
</dbReference>
<keyword evidence="6" id="KW-0843">Virulence</keyword>
<comment type="subcellular location">
    <subcellularLocation>
        <location evidence="1">Membrane</location>
    </subcellularLocation>
    <subcellularLocation>
        <location evidence="2">Secreted</location>
    </subcellularLocation>
</comment>
<dbReference type="Pfam" id="PF00353">
    <property type="entry name" value="HemolysinCabind"/>
    <property type="match status" value="11"/>
</dbReference>
<dbReference type="InterPro" id="IPR003995">
    <property type="entry name" value="RTX_toxin_determinant-A"/>
</dbReference>
<dbReference type="RefSeq" id="WP_097069759.1">
    <property type="nucleotide sequence ID" value="NZ_OBMT01000004.1"/>
</dbReference>
<dbReference type="InterPro" id="IPR001343">
    <property type="entry name" value="Hemolysn_Ca-bd"/>
</dbReference>
<keyword evidence="10" id="KW-1185">Reference proteome</keyword>
<dbReference type="EMBL" id="OBMT01000004">
    <property type="protein sequence ID" value="SOC05743.1"/>
    <property type="molecule type" value="Genomic_DNA"/>
</dbReference>
<organism evidence="9 10">
    <name type="scientific">Rhodobacter maris</name>
    <dbReference type="NCBI Taxonomy" id="446682"/>
    <lineage>
        <taxon>Bacteria</taxon>
        <taxon>Pseudomonadati</taxon>
        <taxon>Pseudomonadota</taxon>
        <taxon>Alphaproteobacteria</taxon>
        <taxon>Rhodobacterales</taxon>
        <taxon>Rhodobacter group</taxon>
        <taxon>Rhodobacter</taxon>
    </lineage>
</organism>
<dbReference type="InterPro" id="IPR018511">
    <property type="entry name" value="Hemolysin-typ_Ca-bd_CS"/>
</dbReference>
<evidence type="ECO:0000313" key="10">
    <source>
        <dbReference type="Proteomes" id="UP000219111"/>
    </source>
</evidence>
<evidence type="ECO:0000256" key="1">
    <source>
        <dbReference type="ARBA" id="ARBA00004370"/>
    </source>
</evidence>
<dbReference type="SUPFAM" id="SSF51120">
    <property type="entry name" value="beta-Roll"/>
    <property type="match status" value="9"/>
</dbReference>
<dbReference type="PROSITE" id="PS00330">
    <property type="entry name" value="HEMOLYSIN_CALCIUM"/>
    <property type="match status" value="7"/>
</dbReference>
<sequence length="1329" mass="135219">MSIIEGTSGYDTLTGTSGNDILYGYGSSDLLYGGAGNDTLNGGTGYDTLYGEAGNDLFMVSERIGGYYYYNQQVITIADFASGDRIDVSAWGISSFDQIQSILEVVDGTDAYFNAWYDAVNYSIQIRDFAASTLTASNFVFSTAGASEITGTTDNDRLFGTTGSDLITGGAGNDALRGGDGNDTLNGGTGENTLYGQAGVDLFVVSERLGGYYYSNQQIITIKDFSPGERIDVSAWGISSFDQIQNILQIADGTDAYFNARYDGVSYSIQLSGIAASTLTAADFIFSTAGASTIIGTSDSDRLFGSTGDDSIRGGSGDDRLLGGSGNDTLRGDSGNDLLYGQSGNDVFVVSARGTSYSSTQNVTIGDFTTGDRIDVSAWGISSFDQIQEILETVDSTDAYLRAYFSGYLYSIRINNVDAAALTANDFIFDTAGTPIDMVGNTSTDYLFGSLVGDTINGAGGDDTIFGGDGDDRLSGGTGTNVLYGQSGNDVFFVFARSSSTSDTTTIADFTAGDKIDISAWGISSFEMLQEILTTVDGTDAYFNAWYGSEYHALRISNVTASALSASDFIFGPSTALDMVGTSWRDRLFGSEVADTINGGNGDDQIFGGGGGDRLLGGSGNDTLIGGAGTNTLYGHDGYDVFCMSLLAGSSVSTDTVADFTAGYDRIDLSAWGITSVAQVAQILDTENGTDAVLATTWGGLQHKIFLTGVDADTLDASDFIFDTSGARTLAGTGSADRLFGSALGDSLAGGAGNDTVMGGGGEDTLDGGAGTDLAILEGNFNAALLSAPTSSSLLYNGTLLSGFEYVQFADVSYSWTTLAGLVVNSAPVSNLPATLSSYEGSVSLDLADYFSDPEGDTLSYSVSGLASGLSLSGHVISGTISAVAGGAPMQVTVTASDGAITITDSFSWTITNVNAAPTGSVTLSGAAQVGSVLGAISTVADADGINTATRSWQWLRDGVVISGATAATYTLTSADQGHVIAARLSYTDFFGTHESVTSAVSATVTPAALDVNGTTGADMIAGSDGNDTISGLGGNDTLSGGSGDDLLSGDSGNDLLYGGAGDDGLRGNDGNDTIHGDTGADNISGAEGNDSLDGGDDDDLMGGGLDNDSMDGGAGNDFMGGGMGDDTLLGSAGNDTVNGGAGDDSMSGGLGKDVMGASFGNDTLFGGDGNDAMGGGSGRDSLSGDAGNDTIGGGEGDDTIRGGTGNDFLAGGDRDDLIYGDAGDDMINGGAGNDTMSGGAGRDVFLFNEMISGDTDVILDFEGGLDLLRLSGIENAPGSGLNGYFDALDITNTVVGGTLGVSLNYEGQTIYLLGISAGELTKNDFLFM</sequence>
<feature type="region of interest" description="Disordered" evidence="8">
    <location>
        <begin position="1169"/>
        <end position="1209"/>
    </location>
</feature>
<evidence type="ECO:0000256" key="6">
    <source>
        <dbReference type="ARBA" id="ARBA00023026"/>
    </source>
</evidence>
<feature type="region of interest" description="Disordered" evidence="8">
    <location>
        <begin position="306"/>
        <end position="326"/>
    </location>
</feature>